<reference evidence="2 3" key="1">
    <citation type="submission" date="2021-01" db="EMBL/GenBank/DDBJ databases">
        <title>Whole genome shotgun sequence of Verrucosispora qiuiae NBRC 106684.</title>
        <authorList>
            <person name="Komaki H."/>
            <person name="Tamura T."/>
        </authorList>
    </citation>
    <scope>NUCLEOTIDE SEQUENCE [LARGE SCALE GENOMIC DNA]</scope>
    <source>
        <strain evidence="2 3">NBRC 106684</strain>
    </source>
</reference>
<feature type="compositionally biased region" description="Low complexity" evidence="1">
    <location>
        <begin position="458"/>
        <end position="475"/>
    </location>
</feature>
<keyword evidence="3" id="KW-1185">Reference proteome</keyword>
<sequence>MTDDYYGWQPISYHPYSGVSDDYAADRAAQAAPYEPTAWDSVNIEQMWEYVRKESDERTTALAETWRRAASLLQSTRDNLKRHADALDARWKSPAARVFMSRVGATLHSLDEWKNVATNNAAGLEQLASKIETSQRDMKKLWEEYRAEQIRQSERRKKDEGFQAADLIDWIPGVTGNDGKSYEDVQNEYHQRAKNIAKPLADLYIDVYISNLSRGGKFKGPTDAVATNPNAIPRPVRPGKPGTPGTPPGKPKLKGGRPDQPNRPDMPNRPDSPNQPDLGDRPTAPTTPPPPNLPEGVGLAGTATPTAPTGPAPAPPPTVNTPSTPPPPGPAVPPVAGPGPRPTNPGLSSPGSGGRPNAPRTTLPGSGGPPTTGSRGPAPNRPTLPGAGGPGSGSGAPPPGGRRGQAPNRPTLPGNTGGGRPGLGSSRPGTGARPGVSATPPPSSPRLPGSTARPGQRGTAPGTPPSAGTPLTGRPGKPPVTPTGKPATPATGPGAPGSGARPDLSGRAGSARPAPATGPAPSLGGRRGGPVTPGPHKAVPHAGQQETWEYGDGDELWDTESSAVGVVEAPTEQRPREQGRALGQS</sequence>
<evidence type="ECO:0008006" key="4">
    <source>
        <dbReference type="Google" id="ProtNLM"/>
    </source>
</evidence>
<accession>A0ABQ4JJG1</accession>
<feature type="compositionally biased region" description="Acidic residues" evidence="1">
    <location>
        <begin position="549"/>
        <end position="558"/>
    </location>
</feature>
<dbReference type="Proteomes" id="UP000653076">
    <property type="component" value="Unassembled WGS sequence"/>
</dbReference>
<evidence type="ECO:0000256" key="1">
    <source>
        <dbReference type="SAM" id="MobiDB-lite"/>
    </source>
</evidence>
<feature type="compositionally biased region" description="Low complexity" evidence="1">
    <location>
        <begin position="482"/>
        <end position="502"/>
    </location>
</feature>
<protein>
    <recommendedName>
        <fullName evidence="4">PPE family domain-containing protein</fullName>
    </recommendedName>
</protein>
<dbReference type="RefSeq" id="WP_204037099.1">
    <property type="nucleotide sequence ID" value="NZ_BOPC01000078.1"/>
</dbReference>
<feature type="compositionally biased region" description="Pro residues" evidence="1">
    <location>
        <begin position="308"/>
        <end position="343"/>
    </location>
</feature>
<evidence type="ECO:0000313" key="3">
    <source>
        <dbReference type="Proteomes" id="UP000653076"/>
    </source>
</evidence>
<evidence type="ECO:0000313" key="2">
    <source>
        <dbReference type="EMBL" id="GIJ29636.1"/>
    </source>
</evidence>
<feature type="compositionally biased region" description="Low complexity" evidence="1">
    <location>
        <begin position="344"/>
        <end position="364"/>
    </location>
</feature>
<comment type="caution">
    <text evidence="2">The sequence shown here is derived from an EMBL/GenBank/DDBJ whole genome shotgun (WGS) entry which is preliminary data.</text>
</comment>
<proteinExistence type="predicted"/>
<gene>
    <name evidence="2" type="ORF">Vqi01_47980</name>
</gene>
<dbReference type="EMBL" id="BOPC01000078">
    <property type="protein sequence ID" value="GIJ29636.1"/>
    <property type="molecule type" value="Genomic_DNA"/>
</dbReference>
<organism evidence="2 3">
    <name type="scientific">Micromonospora qiuiae</name>
    <dbReference type="NCBI Taxonomy" id="502268"/>
    <lineage>
        <taxon>Bacteria</taxon>
        <taxon>Bacillati</taxon>
        <taxon>Actinomycetota</taxon>
        <taxon>Actinomycetes</taxon>
        <taxon>Micromonosporales</taxon>
        <taxon>Micromonosporaceae</taxon>
        <taxon>Micromonospora</taxon>
    </lineage>
</organism>
<feature type="compositionally biased region" description="Low complexity" evidence="1">
    <location>
        <begin position="296"/>
        <end position="307"/>
    </location>
</feature>
<feature type="compositionally biased region" description="Basic and acidic residues" evidence="1">
    <location>
        <begin position="256"/>
        <end position="268"/>
    </location>
</feature>
<feature type="region of interest" description="Disordered" evidence="1">
    <location>
        <begin position="215"/>
        <end position="585"/>
    </location>
</feature>
<name>A0ABQ4JJG1_9ACTN</name>